<evidence type="ECO:0000259" key="1">
    <source>
        <dbReference type="Pfam" id="PF00733"/>
    </source>
</evidence>
<protein>
    <recommendedName>
        <fullName evidence="1">Asparagine synthetase domain-containing protein</fullName>
    </recommendedName>
</protein>
<dbReference type="GO" id="GO:0004066">
    <property type="term" value="F:asparagine synthase (glutamine-hydrolyzing) activity"/>
    <property type="evidence" value="ECO:0007669"/>
    <property type="project" value="InterPro"/>
</dbReference>
<dbReference type="EMBL" id="CP017717">
    <property type="protein sequence ID" value="AQZ61099.1"/>
    <property type="molecule type" value="Genomic_DNA"/>
</dbReference>
<evidence type="ECO:0000313" key="3">
    <source>
        <dbReference type="Proteomes" id="UP000190797"/>
    </source>
</evidence>
<dbReference type="InterPro" id="IPR029055">
    <property type="entry name" value="Ntn_hydrolases_N"/>
</dbReference>
<proteinExistence type="predicted"/>
<sequence>MRFYGTWPDGERVWAEHPEASLLLVGHCLARPADLRDGLAAALERDEPRLLMDWPGAYAGLLLRHRGEVIAFTDLAGQFPLYYTSAPDELAIAAHPEVLTGPRQRALDRVMVAARIACPAVLPLWENRSPFETVARMPGGAVLRGRPGEVRLSPPLLRAADLDEVDALRVALTEAVALRCADGPVSADFSGGLDSTSLAFLAARHTSVEAVVYHHPQVPAADLAEAVSFSHHDERIHLSTVQGSQDTLPYAALPQQAGRTSPGQRGAEPTRGSLAVRRAMLRLRHAKTAETRLHITGEGGDAIFGAAPSYLGELARHGHLRRLARHCAGQAALRHTSTLALAMRAGRLALTSPVAALARLSRRLLRPDQSELTWPDAIAWWPVDGAVLTWLTPLMRAELAEAVRDPGLAECLAPDGGPAQMAMRTELRLSAESQRHLRDLGALDGIRVHAPFLDNAVVAAGLAVPSGRRGDPFTSKPLLAAALRGLVPQAVFRRRTKGDYSAEEYHGARVAARHLYALLDDSRLVAMGIIAAEPVRACLGRLLAGAPVPLGAMSQLFATENWLRCLENPFDWS</sequence>
<reference evidence="3" key="1">
    <citation type="journal article" date="2017" name="Med. Chem. Commun.">
        <title>Nonomuraea sp. ATCC 55076 harbours the largest actinomycete chromosome to date and the kistamicin biosynthetic gene cluster.</title>
        <authorList>
            <person name="Nazari B."/>
            <person name="Forneris C.C."/>
            <person name="Gibson M.I."/>
            <person name="Moon K."/>
            <person name="Schramma K.R."/>
            <person name="Seyedsayamdost M.R."/>
        </authorList>
    </citation>
    <scope>NUCLEOTIDE SEQUENCE [LARGE SCALE GENOMIC DNA]</scope>
    <source>
        <strain evidence="3">ATCC 55076</strain>
    </source>
</reference>
<gene>
    <name evidence="2" type="ORF">BKM31_06000</name>
</gene>
<dbReference type="SUPFAM" id="SSF56235">
    <property type="entry name" value="N-terminal nucleophile aminohydrolases (Ntn hydrolases)"/>
    <property type="match status" value="1"/>
</dbReference>
<dbReference type="AlphaFoldDB" id="A0A1U9ZT50"/>
<keyword evidence="3" id="KW-1185">Reference proteome</keyword>
<dbReference type="InterPro" id="IPR001962">
    <property type="entry name" value="Asn_synthase"/>
</dbReference>
<dbReference type="STRING" id="1909395.BKM31_06000"/>
<dbReference type="InterPro" id="IPR014729">
    <property type="entry name" value="Rossmann-like_a/b/a_fold"/>
</dbReference>
<dbReference type="GO" id="GO:0006529">
    <property type="term" value="P:asparagine biosynthetic process"/>
    <property type="evidence" value="ECO:0007669"/>
    <property type="project" value="InterPro"/>
</dbReference>
<dbReference type="Proteomes" id="UP000190797">
    <property type="component" value="Chromosome"/>
</dbReference>
<dbReference type="Pfam" id="PF00733">
    <property type="entry name" value="Asn_synthase"/>
    <property type="match status" value="1"/>
</dbReference>
<dbReference type="RefSeq" id="WP_080037174.1">
    <property type="nucleotide sequence ID" value="NZ_CP017717.1"/>
</dbReference>
<dbReference type="KEGG" id="noa:BKM31_06000"/>
<evidence type="ECO:0000313" key="2">
    <source>
        <dbReference type="EMBL" id="AQZ61099.1"/>
    </source>
</evidence>
<dbReference type="OrthoDB" id="7053173at2"/>
<name>A0A1U9ZT50_9ACTN</name>
<accession>A0A1U9ZT50</accession>
<organism evidence="2 3">
    <name type="scientific">[Actinomadura] parvosata subsp. kistnae</name>
    <dbReference type="NCBI Taxonomy" id="1909395"/>
    <lineage>
        <taxon>Bacteria</taxon>
        <taxon>Bacillati</taxon>
        <taxon>Actinomycetota</taxon>
        <taxon>Actinomycetes</taxon>
        <taxon>Streptosporangiales</taxon>
        <taxon>Streptosporangiaceae</taxon>
        <taxon>Nonomuraea</taxon>
    </lineage>
</organism>
<dbReference type="Gene3D" id="3.40.50.620">
    <property type="entry name" value="HUPs"/>
    <property type="match status" value="2"/>
</dbReference>
<dbReference type="Gene3D" id="3.60.20.10">
    <property type="entry name" value="Glutamine Phosphoribosylpyrophosphate, subunit 1, domain 1"/>
    <property type="match status" value="1"/>
</dbReference>
<dbReference type="SUPFAM" id="SSF52402">
    <property type="entry name" value="Adenine nucleotide alpha hydrolases-like"/>
    <property type="match status" value="1"/>
</dbReference>
<feature type="domain" description="Asparagine synthetase" evidence="1">
    <location>
        <begin position="168"/>
        <end position="563"/>
    </location>
</feature>